<dbReference type="Gene3D" id="3.40.50.300">
    <property type="entry name" value="P-loop containing nucleotide triphosphate hydrolases"/>
    <property type="match status" value="1"/>
</dbReference>
<dbReference type="InterPro" id="IPR003191">
    <property type="entry name" value="Guanylate-bd/ATL_C"/>
</dbReference>
<keyword evidence="2" id="KW-0378">Hydrolase</keyword>
<evidence type="ECO:0000313" key="8">
    <source>
        <dbReference type="EMBL" id="GIM07903.1"/>
    </source>
</evidence>
<sequence length="928" mass="100777">MGSPLELIKFNAQTGKFEVGATALATLRKVKGPIAVVAVCGRARQGKSFILNQLLQSSSGFQVGATHRPCTKGLWMWSTPQRINVPDGSSHHLVLLDTEGVDAYDQTAQYSTQIFSLAVLLSSLFVYNQMGGIDESALDRLGMVTEMTKHVRVRAAGASGGGDQGLGEHSPAFLWLLRDFYLKLEEEGGRKITPKEYLETALRLVPGTSAAVQSKNAIRTSISQLFPVRDCFTLVRPMVDEAALSQMDTLPRENLRPEFRQGVKDLMALIFQRAVPKRFGLQLMTGPVLAGLVEAYVSAINQGAVPTIATAWQGVAESECRRACDAAEAAYVANWKGGGEVSAEESELEARHQQSLEAARAAFGEIAVGDECIRKAHEARWMTAVASRYKDFRGCRLAEAAAAVNELLYKGANEVAKAVRGGADLLALQQIIASFVTSYEKAAAGPTKFQKLAAFLVETWPAAASQVLDRHAAAAEAAQKALQGEMAELRGKLSAENQRAEQAERHRRDMTNTAKSLHEQLNVAQQDAMRMRAALEQKSGAAAALQQELAGAQRDITQMQADMKQKSDAAAILQQQLAESKREIVQMREVLDQKSGAAATLQQQLAESKREIVQMREVLDQKSGAAATLQQQLTGTQEELVRLRTALKQESDASASFQQQLAEAQQDAARLRANLDQKTAKVAALEAQMSEVLVVSERKQASAVELADARVRAAQSEFQSKLSEMTVVLTAERARAESLAADLEGLAARCTSAEGRLAAQEAEASEWRSKYMREASLKLELQGQRDQARDSLQLVTVERDSVARERDAARAEAEQLRADLLAETHAKEALQAQMDGYMAEAQAARTQPVAAALYGGDNDENSNPSGEANRGRVIVDAGSIAKMSIQEIKDTLTQAGYQEEVWTLANRRPAAKKADWIAMLQSRSQASS</sequence>
<protein>
    <recommendedName>
        <fullName evidence="6">GB1/RHD3-type G domain-containing protein</fullName>
    </recommendedName>
</protein>
<dbReference type="InterPro" id="IPR015894">
    <property type="entry name" value="Guanylate-bd_N"/>
</dbReference>
<dbReference type="PANTHER" id="PTHR10751">
    <property type="entry name" value="GUANYLATE BINDING PROTEIN"/>
    <property type="match status" value="1"/>
</dbReference>
<dbReference type="AlphaFoldDB" id="A0A8J4CGE9"/>
<keyword evidence="3" id="KW-0342">GTP-binding</keyword>
<dbReference type="Pfam" id="PF02841">
    <property type="entry name" value="GBP_C"/>
    <property type="match status" value="1"/>
</dbReference>
<feature type="coiled-coil region" evidence="5">
    <location>
        <begin position="799"/>
        <end position="847"/>
    </location>
</feature>
<evidence type="ECO:0000256" key="1">
    <source>
        <dbReference type="ARBA" id="ARBA00022741"/>
    </source>
</evidence>
<proteinExistence type="inferred from homology"/>
<gene>
    <name evidence="7" type="ORF">Vretifemale_11345</name>
    <name evidence="8" type="ORF">Vretimale_11947</name>
</gene>
<dbReference type="SUPFAM" id="SSF52540">
    <property type="entry name" value="P-loop containing nucleoside triphosphate hydrolases"/>
    <property type="match status" value="1"/>
</dbReference>
<keyword evidence="1" id="KW-0547">Nucleotide-binding</keyword>
<comment type="similarity">
    <text evidence="4">Belongs to the TRAFAC class dynamin-like GTPase superfamily. GB1/RHD3 GTPase family.</text>
</comment>
<organism evidence="7 9">
    <name type="scientific">Volvox reticuliferus</name>
    <dbReference type="NCBI Taxonomy" id="1737510"/>
    <lineage>
        <taxon>Eukaryota</taxon>
        <taxon>Viridiplantae</taxon>
        <taxon>Chlorophyta</taxon>
        <taxon>core chlorophytes</taxon>
        <taxon>Chlorophyceae</taxon>
        <taxon>CS clade</taxon>
        <taxon>Chlamydomonadales</taxon>
        <taxon>Volvocaceae</taxon>
        <taxon>Volvox</taxon>
    </lineage>
</organism>
<evidence type="ECO:0000256" key="4">
    <source>
        <dbReference type="PROSITE-ProRule" id="PRU01052"/>
    </source>
</evidence>
<keyword evidence="5" id="KW-0175">Coiled coil</keyword>
<dbReference type="InterPro" id="IPR027417">
    <property type="entry name" value="P-loop_NTPase"/>
</dbReference>
<dbReference type="SUPFAM" id="SSF48340">
    <property type="entry name" value="Interferon-induced guanylate-binding protein 1 (GBP1), C-terminal domain"/>
    <property type="match status" value="1"/>
</dbReference>
<reference evidence="7" key="1">
    <citation type="journal article" date="2021" name="Proc. Natl. Acad. Sci. U.S.A.">
        <title>Three genomes in the algal genus Volvox reveal the fate of a haploid sex-determining region after a transition to homothallism.</title>
        <authorList>
            <person name="Yamamoto K."/>
            <person name="Hamaji T."/>
            <person name="Kawai-Toyooka H."/>
            <person name="Matsuzaki R."/>
            <person name="Takahashi F."/>
            <person name="Nishimura Y."/>
            <person name="Kawachi M."/>
            <person name="Noguchi H."/>
            <person name="Minakuchi Y."/>
            <person name="Umen J.G."/>
            <person name="Toyoda A."/>
            <person name="Nozaki H."/>
        </authorList>
    </citation>
    <scope>NUCLEOTIDE SEQUENCE</scope>
    <source>
        <strain evidence="8">NIES-3785</strain>
        <strain evidence="7">NIES-3786</strain>
    </source>
</reference>
<dbReference type="Gene3D" id="1.20.1000.10">
    <property type="entry name" value="Guanylate-binding protein, C-terminal domain"/>
    <property type="match status" value="1"/>
</dbReference>
<feature type="coiled-coil region" evidence="5">
    <location>
        <begin position="472"/>
        <end position="688"/>
    </location>
</feature>
<accession>A0A8J4CGE9</accession>
<name>A0A8J4CGE9_9CHLO</name>
<dbReference type="InterPro" id="IPR030386">
    <property type="entry name" value="G_GB1_RHD3_dom"/>
</dbReference>
<dbReference type="OrthoDB" id="2135133at2759"/>
<evidence type="ECO:0000259" key="6">
    <source>
        <dbReference type="PROSITE" id="PS51715"/>
    </source>
</evidence>
<dbReference type="EMBL" id="BNCQ01000025">
    <property type="protein sequence ID" value="GIM07903.1"/>
    <property type="molecule type" value="Genomic_DNA"/>
</dbReference>
<dbReference type="GO" id="GO:0005525">
    <property type="term" value="F:GTP binding"/>
    <property type="evidence" value="ECO:0007669"/>
    <property type="project" value="UniProtKB-KW"/>
</dbReference>
<evidence type="ECO:0000256" key="5">
    <source>
        <dbReference type="SAM" id="Coils"/>
    </source>
</evidence>
<dbReference type="Pfam" id="PF02263">
    <property type="entry name" value="GBP"/>
    <property type="match status" value="1"/>
</dbReference>
<feature type="domain" description="GB1/RHD3-type G" evidence="6">
    <location>
        <begin position="31"/>
        <end position="275"/>
    </location>
</feature>
<dbReference type="GO" id="GO:0003924">
    <property type="term" value="F:GTPase activity"/>
    <property type="evidence" value="ECO:0007669"/>
    <property type="project" value="InterPro"/>
</dbReference>
<evidence type="ECO:0000256" key="2">
    <source>
        <dbReference type="ARBA" id="ARBA00022801"/>
    </source>
</evidence>
<dbReference type="InterPro" id="IPR036543">
    <property type="entry name" value="Guanylate-bd_C_sf"/>
</dbReference>
<dbReference type="CDD" id="cd01851">
    <property type="entry name" value="GBP"/>
    <property type="match status" value="1"/>
</dbReference>
<dbReference type="Proteomes" id="UP000747110">
    <property type="component" value="Unassembled WGS sequence"/>
</dbReference>
<dbReference type="PROSITE" id="PS51715">
    <property type="entry name" value="G_GB1_RHD3"/>
    <property type="match status" value="1"/>
</dbReference>
<evidence type="ECO:0000313" key="9">
    <source>
        <dbReference type="Proteomes" id="UP000747110"/>
    </source>
</evidence>
<keyword evidence="9" id="KW-1185">Reference proteome</keyword>
<dbReference type="EMBL" id="BNCP01000024">
    <property type="protein sequence ID" value="GIL82522.1"/>
    <property type="molecule type" value="Genomic_DNA"/>
</dbReference>
<evidence type="ECO:0000313" key="7">
    <source>
        <dbReference type="EMBL" id="GIL82522.1"/>
    </source>
</evidence>
<dbReference type="Proteomes" id="UP000722791">
    <property type="component" value="Unassembled WGS sequence"/>
</dbReference>
<comment type="caution">
    <text evidence="7">The sequence shown here is derived from an EMBL/GenBank/DDBJ whole genome shotgun (WGS) entry which is preliminary data.</text>
</comment>
<evidence type="ECO:0000256" key="3">
    <source>
        <dbReference type="ARBA" id="ARBA00023134"/>
    </source>
</evidence>